<dbReference type="SMART" id="SM00533">
    <property type="entry name" value="MUTSd"/>
    <property type="match status" value="1"/>
</dbReference>
<comment type="caution">
    <text evidence="7">The sequence shown here is derived from an EMBL/GenBank/DDBJ whole genome shotgun (WGS) entry which is preliminary data.</text>
</comment>
<dbReference type="PANTHER" id="PTHR11361:SF34">
    <property type="entry name" value="DNA MISMATCH REPAIR PROTEIN MSH1, MITOCHONDRIAL"/>
    <property type="match status" value="1"/>
</dbReference>
<evidence type="ECO:0000313" key="7">
    <source>
        <dbReference type="EMBL" id="NVN42243.1"/>
    </source>
</evidence>
<proteinExistence type="inferred from homology"/>
<dbReference type="AlphaFoldDB" id="A0A850PHH7"/>
<feature type="domain" description="DNA mismatch repair protein MutS core" evidence="6">
    <location>
        <begin position="1"/>
        <end position="200"/>
    </location>
</feature>
<dbReference type="InterPro" id="IPR045076">
    <property type="entry name" value="MutS"/>
</dbReference>
<feature type="non-terminal residue" evidence="7">
    <location>
        <position position="265"/>
    </location>
</feature>
<dbReference type="InterPro" id="IPR036187">
    <property type="entry name" value="DNA_mismatch_repair_MutS_sf"/>
</dbReference>
<dbReference type="GO" id="GO:0005524">
    <property type="term" value="F:ATP binding"/>
    <property type="evidence" value="ECO:0007669"/>
    <property type="project" value="UniProtKB-KW"/>
</dbReference>
<dbReference type="Pfam" id="PF05190">
    <property type="entry name" value="MutS_IV"/>
    <property type="match status" value="1"/>
</dbReference>
<evidence type="ECO:0000313" key="8">
    <source>
        <dbReference type="Proteomes" id="UP000585665"/>
    </source>
</evidence>
<dbReference type="EMBL" id="JABXXR010000349">
    <property type="protein sequence ID" value="NVN42243.1"/>
    <property type="molecule type" value="Genomic_DNA"/>
</dbReference>
<accession>A0A850PHH7</accession>
<dbReference type="InterPro" id="IPR007861">
    <property type="entry name" value="DNA_mismatch_repair_MutS_clamp"/>
</dbReference>
<keyword evidence="5" id="KW-0234">DNA repair</keyword>
<dbReference type="PANTHER" id="PTHR11361">
    <property type="entry name" value="DNA MISMATCH REPAIR PROTEIN MUTS FAMILY MEMBER"/>
    <property type="match status" value="1"/>
</dbReference>
<dbReference type="InterPro" id="IPR000432">
    <property type="entry name" value="DNA_mismatch_repair_MutS_C"/>
</dbReference>
<name>A0A850PHH7_9PROT</name>
<comment type="similarity">
    <text evidence="1">Belongs to the DNA mismatch repair MutS family.</text>
</comment>
<dbReference type="RefSeq" id="WP_408851062.1">
    <property type="nucleotide sequence ID" value="NZ_JABXXR010000349.1"/>
</dbReference>
<dbReference type="InterPro" id="IPR027417">
    <property type="entry name" value="P-loop_NTPase"/>
</dbReference>
<sequence>LETLRTGGRDLQALLARALSAEPPARLDDGGVIAPGFDAALDEERALCTDSRQILAGLQTEYAARFGLNSLKIRHHAQLGYIIEVPIAAADRLRERTDVTLRQGTASLARFSTDELVGLDRRITEAAERAATLERQIFTRLVATILAEPTLEAIARELATLDVLAACAHLASAGRWCRAVITDDQDFVLEACRHPVVEAALDGRGAFTPNDCDLSPERRVMLLTGPNMAGKSTFLRQTALAIILAQAGLPVPADRARIGIVDRLF</sequence>
<dbReference type="Pfam" id="PF00488">
    <property type="entry name" value="MutS_V"/>
    <property type="match status" value="1"/>
</dbReference>
<gene>
    <name evidence="7" type="ORF">HUK82_16985</name>
</gene>
<keyword evidence="4" id="KW-0238">DNA-binding</keyword>
<evidence type="ECO:0000256" key="1">
    <source>
        <dbReference type="ARBA" id="ARBA00006271"/>
    </source>
</evidence>
<dbReference type="GO" id="GO:0006298">
    <property type="term" value="P:mismatch repair"/>
    <property type="evidence" value="ECO:0007669"/>
    <property type="project" value="InterPro"/>
</dbReference>
<dbReference type="SUPFAM" id="SSF52540">
    <property type="entry name" value="P-loop containing nucleoside triphosphate hydrolases"/>
    <property type="match status" value="1"/>
</dbReference>
<dbReference type="Proteomes" id="UP000585665">
    <property type="component" value="Unassembled WGS sequence"/>
</dbReference>
<keyword evidence="3" id="KW-0067">ATP-binding</keyword>
<keyword evidence="2" id="KW-0547">Nucleotide-binding</keyword>
<evidence type="ECO:0000259" key="6">
    <source>
        <dbReference type="SMART" id="SM00533"/>
    </source>
</evidence>
<evidence type="ECO:0000256" key="4">
    <source>
        <dbReference type="ARBA" id="ARBA00023125"/>
    </source>
</evidence>
<evidence type="ECO:0000256" key="2">
    <source>
        <dbReference type="ARBA" id="ARBA00022741"/>
    </source>
</evidence>
<keyword evidence="8" id="KW-1185">Reference proteome</keyword>
<protein>
    <submittedName>
        <fullName evidence="7">DNA mismatch repair protein MutS</fullName>
    </submittedName>
</protein>
<evidence type="ECO:0000256" key="5">
    <source>
        <dbReference type="ARBA" id="ARBA00023204"/>
    </source>
</evidence>
<dbReference type="Gene3D" id="1.10.1420.10">
    <property type="match status" value="1"/>
</dbReference>
<dbReference type="GO" id="GO:0140664">
    <property type="term" value="F:ATP-dependent DNA damage sensor activity"/>
    <property type="evidence" value="ECO:0007669"/>
    <property type="project" value="InterPro"/>
</dbReference>
<dbReference type="InterPro" id="IPR007696">
    <property type="entry name" value="DNA_mismatch_repair_MutS_core"/>
</dbReference>
<dbReference type="GO" id="GO:0030983">
    <property type="term" value="F:mismatched DNA binding"/>
    <property type="evidence" value="ECO:0007669"/>
    <property type="project" value="InterPro"/>
</dbReference>
<organism evidence="7 8">
    <name type="scientific">Ameyamaea chiangmaiensis</name>
    <dbReference type="NCBI Taxonomy" id="442969"/>
    <lineage>
        <taxon>Bacteria</taxon>
        <taxon>Pseudomonadati</taxon>
        <taxon>Pseudomonadota</taxon>
        <taxon>Alphaproteobacteria</taxon>
        <taxon>Acetobacterales</taxon>
        <taxon>Acetobacteraceae</taxon>
        <taxon>Ameyamaea</taxon>
    </lineage>
</organism>
<evidence type="ECO:0000256" key="3">
    <source>
        <dbReference type="ARBA" id="ARBA00022840"/>
    </source>
</evidence>
<keyword evidence="5" id="KW-0227">DNA damage</keyword>
<dbReference type="Gene3D" id="3.40.50.300">
    <property type="entry name" value="P-loop containing nucleotide triphosphate hydrolases"/>
    <property type="match status" value="1"/>
</dbReference>
<feature type="non-terminal residue" evidence="7">
    <location>
        <position position="1"/>
    </location>
</feature>
<reference evidence="7 8" key="1">
    <citation type="submission" date="2020-06" db="EMBL/GenBank/DDBJ databases">
        <title>Description of novel acetic acid bacteria.</title>
        <authorList>
            <person name="Sombolestani A."/>
        </authorList>
    </citation>
    <scope>NUCLEOTIDE SEQUENCE [LARGE SCALE GENOMIC DNA]</scope>
    <source>
        <strain evidence="7 8">LMG 27010</strain>
    </source>
</reference>
<dbReference type="SUPFAM" id="SSF48334">
    <property type="entry name" value="DNA repair protein MutS, domain III"/>
    <property type="match status" value="1"/>
</dbReference>